<dbReference type="RefSeq" id="WP_189400234.1">
    <property type="nucleotide sequence ID" value="NZ_BMXA01000002.1"/>
</dbReference>
<evidence type="ECO:0000313" key="1">
    <source>
        <dbReference type="EMBL" id="GHA09474.1"/>
    </source>
</evidence>
<evidence type="ECO:0000313" key="2">
    <source>
        <dbReference type="Proteomes" id="UP000614811"/>
    </source>
</evidence>
<gene>
    <name evidence="1" type="ORF">GCM10008090_19370</name>
</gene>
<comment type="caution">
    <text evidence="1">The sequence shown here is derived from an EMBL/GenBank/DDBJ whole genome shotgun (WGS) entry which is preliminary data.</text>
</comment>
<dbReference type="Proteomes" id="UP000614811">
    <property type="component" value="Unassembled WGS sequence"/>
</dbReference>
<proteinExistence type="predicted"/>
<reference evidence="1" key="1">
    <citation type="journal article" date="2014" name="Int. J. Syst. Evol. Microbiol.">
        <title>Complete genome sequence of Corynebacterium casei LMG S-19264T (=DSM 44701T), isolated from a smear-ripened cheese.</title>
        <authorList>
            <consortium name="US DOE Joint Genome Institute (JGI-PGF)"/>
            <person name="Walter F."/>
            <person name="Albersmeier A."/>
            <person name="Kalinowski J."/>
            <person name="Ruckert C."/>
        </authorList>
    </citation>
    <scope>NUCLEOTIDE SEQUENCE</scope>
    <source>
        <strain evidence="1">KCTC 12711</strain>
    </source>
</reference>
<protein>
    <submittedName>
        <fullName evidence="1">Uncharacterized protein</fullName>
    </submittedName>
</protein>
<accession>A0A918VKT0</accession>
<name>A0A918VKT0_9GAMM</name>
<sequence>MEIIIFHRLYNTYGGHRSFTLAGEYLEYGMPEFGDAVDELEITLHFFQDGPAKKTLEQSHEDFHNNLECLPKCTFYRKKRRLALDFEAKFTTGYEIQKYKKPPIEIIPDWVRSTLDELIGQLPLIKSKIKKNDNFDFVSFEKYVSQKRNELPMDVAELEKFEELFEEYRKQEAEKLDDWERLRIDWEDYHPKAKEIIPIPSLWSCTDEFSPNGNDTGADTLEIFRKWNKRNSNNDALFFLTQLLKDWEIDIDAPYESEYSSYTYFQCVTGLAFASAKLRGNCEQDLKDKAVSAINEYLASIENADGWEYKDECKEKLNLSKEAIEKMPNK</sequence>
<reference evidence="1" key="2">
    <citation type="submission" date="2020-09" db="EMBL/GenBank/DDBJ databases">
        <authorList>
            <person name="Sun Q."/>
            <person name="Kim S."/>
        </authorList>
    </citation>
    <scope>NUCLEOTIDE SEQUENCE</scope>
    <source>
        <strain evidence="1">KCTC 12711</strain>
    </source>
</reference>
<keyword evidence="2" id="KW-1185">Reference proteome</keyword>
<dbReference type="EMBL" id="BMXA01000002">
    <property type="protein sequence ID" value="GHA09474.1"/>
    <property type="molecule type" value="Genomic_DNA"/>
</dbReference>
<dbReference type="AlphaFoldDB" id="A0A918VKT0"/>
<organism evidence="1 2">
    <name type="scientific">Arenicella chitinivorans</name>
    <dbReference type="NCBI Taxonomy" id="1329800"/>
    <lineage>
        <taxon>Bacteria</taxon>
        <taxon>Pseudomonadati</taxon>
        <taxon>Pseudomonadota</taxon>
        <taxon>Gammaproteobacteria</taxon>
        <taxon>Arenicellales</taxon>
        <taxon>Arenicellaceae</taxon>
        <taxon>Arenicella</taxon>
    </lineage>
</organism>